<evidence type="ECO:0000256" key="2">
    <source>
        <dbReference type="ARBA" id="ARBA00022771"/>
    </source>
</evidence>
<dbReference type="Gene3D" id="1.20.920.10">
    <property type="entry name" value="Bromodomain-like"/>
    <property type="match status" value="1"/>
</dbReference>
<keyword evidence="3" id="KW-0862">Zinc</keyword>
<evidence type="ECO:0000313" key="6">
    <source>
        <dbReference type="EMBL" id="GMI37785.1"/>
    </source>
</evidence>
<dbReference type="SUPFAM" id="SSF57903">
    <property type="entry name" value="FYVE/PHD zinc finger"/>
    <property type="match status" value="1"/>
</dbReference>
<feature type="non-terminal residue" evidence="6">
    <location>
        <position position="1"/>
    </location>
</feature>
<protein>
    <recommendedName>
        <fullName evidence="5">Zinc finger PHD-type domain-containing protein</fullName>
    </recommendedName>
</protein>
<dbReference type="SUPFAM" id="SSF47370">
    <property type="entry name" value="Bromodomain"/>
    <property type="match status" value="1"/>
</dbReference>
<dbReference type="PANTHER" id="PTHR47162:SF10">
    <property type="entry name" value="METHYL-CPG-BINDING DOMAIN-CONTAINING PROTEIN 9 ISOFORM X1"/>
    <property type="match status" value="1"/>
</dbReference>
<dbReference type="InterPro" id="IPR013083">
    <property type="entry name" value="Znf_RING/FYVE/PHD"/>
</dbReference>
<reference evidence="6 7" key="1">
    <citation type="journal article" date="2023" name="Commun. Biol.">
        <title>Genome analysis of Parmales, the sister group of diatoms, reveals the evolutionary specialization of diatoms from phago-mixotrophs to photoautotrophs.</title>
        <authorList>
            <person name="Ban H."/>
            <person name="Sato S."/>
            <person name="Yoshikawa S."/>
            <person name="Yamada K."/>
            <person name="Nakamura Y."/>
            <person name="Ichinomiya M."/>
            <person name="Sato N."/>
            <person name="Blanc-Mathieu R."/>
            <person name="Endo H."/>
            <person name="Kuwata A."/>
            <person name="Ogata H."/>
        </authorList>
    </citation>
    <scope>NUCLEOTIDE SEQUENCE [LARGE SCALE GENOMIC DNA]</scope>
</reference>
<accession>A0ABQ6N0I4</accession>
<dbReference type="InterPro" id="IPR001487">
    <property type="entry name" value="Bromodomain"/>
</dbReference>
<dbReference type="Proteomes" id="UP001165060">
    <property type="component" value="Unassembled WGS sequence"/>
</dbReference>
<keyword evidence="2" id="KW-0863">Zinc-finger</keyword>
<dbReference type="Pfam" id="PF00439">
    <property type="entry name" value="Bromodomain"/>
    <property type="match status" value="1"/>
</dbReference>
<dbReference type="InterPro" id="IPR011011">
    <property type="entry name" value="Znf_FYVE_PHD"/>
</dbReference>
<dbReference type="PANTHER" id="PTHR47162">
    <property type="entry name" value="OS02G0192300 PROTEIN"/>
    <property type="match status" value="1"/>
</dbReference>
<evidence type="ECO:0000313" key="7">
    <source>
        <dbReference type="Proteomes" id="UP001165060"/>
    </source>
</evidence>
<name>A0ABQ6N0I4_9STRA</name>
<dbReference type="InterPro" id="IPR019787">
    <property type="entry name" value="Znf_PHD-finger"/>
</dbReference>
<keyword evidence="1" id="KW-0479">Metal-binding</keyword>
<evidence type="ECO:0000259" key="5">
    <source>
        <dbReference type="SMART" id="SM00249"/>
    </source>
</evidence>
<proteinExistence type="predicted"/>
<feature type="domain" description="Zinc finger PHD-type" evidence="5">
    <location>
        <begin position="78"/>
        <end position="126"/>
    </location>
</feature>
<gene>
    <name evidence="6" type="ORF">TeGR_g8773</name>
</gene>
<dbReference type="InterPro" id="IPR036427">
    <property type="entry name" value="Bromodomain-like_sf"/>
</dbReference>
<keyword evidence="4" id="KW-0103">Bromodomain</keyword>
<dbReference type="CDD" id="cd04369">
    <property type="entry name" value="Bromodomain"/>
    <property type="match status" value="1"/>
</dbReference>
<dbReference type="EMBL" id="BRYB01000791">
    <property type="protein sequence ID" value="GMI37785.1"/>
    <property type="molecule type" value="Genomic_DNA"/>
</dbReference>
<evidence type="ECO:0000256" key="1">
    <source>
        <dbReference type="ARBA" id="ARBA00022723"/>
    </source>
</evidence>
<comment type="caution">
    <text evidence="6">The sequence shown here is derived from an EMBL/GenBank/DDBJ whole genome shotgun (WGS) entry which is preliminary data.</text>
</comment>
<evidence type="ECO:0000256" key="3">
    <source>
        <dbReference type="ARBA" id="ARBA00022833"/>
    </source>
</evidence>
<organism evidence="6 7">
    <name type="scientific">Tetraparma gracilis</name>
    <dbReference type="NCBI Taxonomy" id="2962635"/>
    <lineage>
        <taxon>Eukaryota</taxon>
        <taxon>Sar</taxon>
        <taxon>Stramenopiles</taxon>
        <taxon>Ochrophyta</taxon>
        <taxon>Bolidophyceae</taxon>
        <taxon>Parmales</taxon>
        <taxon>Triparmaceae</taxon>
        <taxon>Tetraparma</taxon>
    </lineage>
</organism>
<dbReference type="Gene3D" id="3.30.40.10">
    <property type="entry name" value="Zinc/RING finger domain, C3HC4 (zinc finger)"/>
    <property type="match status" value="1"/>
</dbReference>
<dbReference type="SMART" id="SM00249">
    <property type="entry name" value="PHD"/>
    <property type="match status" value="1"/>
</dbReference>
<sequence>PPPSLPSRRYGDYISFARDVRRIWQNCKVYNGHGTAVWHTADYMSKMFERLFAAWVMEFKDDKTALWSEAWARPWEPTCRISAGKCKAPDHKMVLCDHCDANFNIDCLKPPLKAIPKGIWHCPRCRKMDANRLQSASDEAIC</sequence>
<dbReference type="Pfam" id="PF00628">
    <property type="entry name" value="PHD"/>
    <property type="match status" value="1"/>
</dbReference>
<evidence type="ECO:0000256" key="4">
    <source>
        <dbReference type="ARBA" id="ARBA00023117"/>
    </source>
</evidence>
<keyword evidence="7" id="KW-1185">Reference proteome</keyword>
<dbReference type="InterPro" id="IPR001965">
    <property type="entry name" value="Znf_PHD"/>
</dbReference>
<feature type="non-terminal residue" evidence="6">
    <location>
        <position position="142"/>
    </location>
</feature>